<evidence type="ECO:0000256" key="2">
    <source>
        <dbReference type="ARBA" id="ARBA00005887"/>
    </source>
</evidence>
<dbReference type="PANTHER" id="PTHR43029:SF21">
    <property type="entry name" value="AMMONIUM TRANSPORTER 1"/>
    <property type="match status" value="1"/>
</dbReference>
<comment type="similarity">
    <text evidence="2 8">Belongs to the ammonia transporter channel (TC 1.A.11.2) family.</text>
</comment>
<feature type="transmembrane region" description="Helical" evidence="8">
    <location>
        <begin position="344"/>
        <end position="365"/>
    </location>
</feature>
<dbReference type="NCBIfam" id="TIGR00836">
    <property type="entry name" value="amt"/>
    <property type="match status" value="1"/>
</dbReference>
<feature type="transmembrane region" description="Helical" evidence="8">
    <location>
        <begin position="75"/>
        <end position="97"/>
    </location>
</feature>
<sequence>MRKIILIILLVSVGLLSLLTPFLFQNSTVETIQPEFNSADMAWMLVASAFVLLMTPGLGFFYGGMVTKKNVISTILQSFIAMVVITVLWFIFGYGLAFGPDLYGVIGNPIPHLFMKDIGTKTAWAGAPTIPILLFAVFQLKFAIITPALISGGWAERVRFWGYLLFIVLFSIFIYSPLAHATWHPEGILAKWGVLDFAGGTVVHMSAGWAALAGAMFLKKRSFPEHKPSRITYVILGTSLLWFGWFGFNAGSSFAANELAVQAFANTTAASAAAALAWGFLEKINGQKLSAMGVCIGAVVGLVAITPAAGFVTIGHSIFIGIFASLVSSYVVRLRSKVGIDDTLDVFPCHGVGGIVGMILTGVFATSEINAVVTTEGLFYGETALFFKHMIAMVAVSVFAFVGTWVLLIITNKITPLRVQPEKESIGLDLSQHGESL</sequence>
<dbReference type="EMBL" id="JACDZE010000001">
    <property type="protein sequence ID" value="MBA5628292.1"/>
    <property type="molecule type" value="Genomic_DNA"/>
</dbReference>
<keyword evidence="3 8" id="KW-0813">Transport</keyword>
<feature type="transmembrane region" description="Helical" evidence="8">
    <location>
        <begin position="288"/>
        <end position="305"/>
    </location>
</feature>
<proteinExistence type="inferred from homology"/>
<evidence type="ECO:0000259" key="9">
    <source>
        <dbReference type="Pfam" id="PF00909"/>
    </source>
</evidence>
<feature type="transmembrane region" description="Helical" evidence="8">
    <location>
        <begin position="385"/>
        <end position="410"/>
    </location>
</feature>
<dbReference type="Proteomes" id="UP000552241">
    <property type="component" value="Unassembled WGS sequence"/>
</dbReference>
<dbReference type="PANTHER" id="PTHR43029">
    <property type="entry name" value="AMMONIUM TRANSPORTER MEP2"/>
    <property type="match status" value="1"/>
</dbReference>
<evidence type="ECO:0000256" key="8">
    <source>
        <dbReference type="RuleBase" id="RU362002"/>
    </source>
</evidence>
<dbReference type="InterPro" id="IPR018047">
    <property type="entry name" value="Ammonium_transpt_CS"/>
</dbReference>
<evidence type="ECO:0000256" key="7">
    <source>
        <dbReference type="ARBA" id="ARBA00023177"/>
    </source>
</evidence>
<keyword evidence="6 8" id="KW-0472">Membrane</keyword>
<feature type="transmembrane region" description="Helical" evidence="8">
    <location>
        <begin position="311"/>
        <end position="332"/>
    </location>
</feature>
<organism evidence="10 11">
    <name type="scientific">Moheibacter lacus</name>
    <dbReference type="NCBI Taxonomy" id="2745851"/>
    <lineage>
        <taxon>Bacteria</taxon>
        <taxon>Pseudomonadati</taxon>
        <taxon>Bacteroidota</taxon>
        <taxon>Flavobacteriia</taxon>
        <taxon>Flavobacteriales</taxon>
        <taxon>Weeksellaceae</taxon>
        <taxon>Moheibacter</taxon>
    </lineage>
</organism>
<dbReference type="GO" id="GO:0008519">
    <property type="term" value="F:ammonium channel activity"/>
    <property type="evidence" value="ECO:0007669"/>
    <property type="project" value="InterPro"/>
</dbReference>
<keyword evidence="5 8" id="KW-1133">Transmembrane helix</keyword>
<dbReference type="Pfam" id="PF00909">
    <property type="entry name" value="Ammonium_transp"/>
    <property type="match status" value="1"/>
</dbReference>
<protein>
    <recommendedName>
        <fullName evidence="8">Ammonium transporter</fullName>
    </recommendedName>
</protein>
<dbReference type="RefSeq" id="WP_182041898.1">
    <property type="nucleotide sequence ID" value="NZ_JACDZE010000001.1"/>
</dbReference>
<evidence type="ECO:0000256" key="6">
    <source>
        <dbReference type="ARBA" id="ARBA00023136"/>
    </source>
</evidence>
<dbReference type="InterPro" id="IPR001905">
    <property type="entry name" value="Ammonium_transpt"/>
</dbReference>
<feature type="transmembrane region" description="Helical" evidence="8">
    <location>
        <begin position="160"/>
        <end position="178"/>
    </location>
</feature>
<dbReference type="Gene3D" id="1.10.3430.10">
    <property type="entry name" value="Ammonium transporter AmtB like domains"/>
    <property type="match status" value="1"/>
</dbReference>
<feature type="domain" description="Ammonium transporter AmtB-like" evidence="9">
    <location>
        <begin position="42"/>
        <end position="436"/>
    </location>
</feature>
<dbReference type="PROSITE" id="PS01219">
    <property type="entry name" value="AMMONIUM_TRANSP"/>
    <property type="match status" value="1"/>
</dbReference>
<evidence type="ECO:0000256" key="3">
    <source>
        <dbReference type="ARBA" id="ARBA00022448"/>
    </source>
</evidence>
<feature type="transmembrane region" description="Helical" evidence="8">
    <location>
        <begin position="41"/>
        <end position="63"/>
    </location>
</feature>
<comment type="subcellular location">
    <subcellularLocation>
        <location evidence="8">Cell membrane</location>
        <topology evidence="8">Multi-pass membrane protein</topology>
    </subcellularLocation>
    <subcellularLocation>
        <location evidence="1">Membrane</location>
        <topology evidence="1">Multi-pass membrane protein</topology>
    </subcellularLocation>
</comment>
<keyword evidence="7 8" id="KW-0924">Ammonia transport</keyword>
<feature type="transmembrane region" description="Helical" evidence="8">
    <location>
        <begin position="198"/>
        <end position="218"/>
    </location>
</feature>
<reference evidence="10 11" key="1">
    <citation type="submission" date="2020-07" db="EMBL/GenBank/DDBJ databases">
        <title>Moheibacter lacus sp. nov., a member of the family Flavobacteriaceae isolated from freshwater lake sediment.</title>
        <authorList>
            <person name="Liu Y."/>
        </authorList>
    </citation>
    <scope>NUCLEOTIDE SEQUENCE [LARGE SCALE GENOMIC DNA]</scope>
    <source>
        <strain evidence="10 11">BDHS18</strain>
    </source>
</reference>
<gene>
    <name evidence="10" type="ORF">HU137_00740</name>
</gene>
<evidence type="ECO:0000313" key="11">
    <source>
        <dbReference type="Proteomes" id="UP000552241"/>
    </source>
</evidence>
<feature type="transmembrane region" description="Helical" evidence="8">
    <location>
        <begin position="123"/>
        <end position="148"/>
    </location>
</feature>
<dbReference type="InterPro" id="IPR029020">
    <property type="entry name" value="Ammonium/urea_transptr"/>
</dbReference>
<evidence type="ECO:0000256" key="1">
    <source>
        <dbReference type="ARBA" id="ARBA00004141"/>
    </source>
</evidence>
<evidence type="ECO:0000313" key="10">
    <source>
        <dbReference type="EMBL" id="MBA5628292.1"/>
    </source>
</evidence>
<evidence type="ECO:0000256" key="4">
    <source>
        <dbReference type="ARBA" id="ARBA00022692"/>
    </source>
</evidence>
<dbReference type="InterPro" id="IPR024041">
    <property type="entry name" value="NH4_transpt_AmtB-like_dom"/>
</dbReference>
<dbReference type="GO" id="GO:0005886">
    <property type="term" value="C:plasma membrane"/>
    <property type="evidence" value="ECO:0007669"/>
    <property type="project" value="UniProtKB-SubCell"/>
</dbReference>
<accession>A0A838ZQN0</accession>
<feature type="transmembrane region" description="Helical" evidence="8">
    <location>
        <begin position="230"/>
        <end position="248"/>
    </location>
</feature>
<keyword evidence="11" id="KW-1185">Reference proteome</keyword>
<feature type="transmembrane region" description="Helical" evidence="8">
    <location>
        <begin position="260"/>
        <end position="281"/>
    </location>
</feature>
<keyword evidence="4 8" id="KW-0812">Transmembrane</keyword>
<evidence type="ECO:0000256" key="5">
    <source>
        <dbReference type="ARBA" id="ARBA00022989"/>
    </source>
</evidence>
<dbReference type="AlphaFoldDB" id="A0A838ZQN0"/>
<dbReference type="SUPFAM" id="SSF111352">
    <property type="entry name" value="Ammonium transporter"/>
    <property type="match status" value="1"/>
</dbReference>
<name>A0A838ZQN0_9FLAO</name>
<comment type="caution">
    <text evidence="10">The sequence shown here is derived from an EMBL/GenBank/DDBJ whole genome shotgun (WGS) entry which is preliminary data.</text>
</comment>